<evidence type="ECO:0000313" key="14">
    <source>
        <dbReference type="Proteomes" id="UP000184128"/>
    </source>
</evidence>
<protein>
    <recommendedName>
        <fullName evidence="8 10">Protein GrpE</fullName>
    </recommendedName>
    <alternativeName>
        <fullName evidence="9 10">HSP-70 cofactor</fullName>
    </alternativeName>
</protein>
<evidence type="ECO:0000256" key="6">
    <source>
        <dbReference type="ARBA" id="ARBA00023186"/>
    </source>
</evidence>
<dbReference type="NCBIfam" id="NF010759">
    <property type="entry name" value="PRK14162.1"/>
    <property type="match status" value="1"/>
</dbReference>
<dbReference type="GO" id="GO:0051087">
    <property type="term" value="F:protein-folding chaperone binding"/>
    <property type="evidence" value="ECO:0007669"/>
    <property type="project" value="InterPro"/>
</dbReference>
<keyword evidence="14" id="KW-1185">Reference proteome</keyword>
<comment type="similarity">
    <text evidence="2 10 11">Belongs to the GrpE family.</text>
</comment>
<dbReference type="FunFam" id="2.30.22.10:FF:000001">
    <property type="entry name" value="Protein GrpE"/>
    <property type="match status" value="1"/>
</dbReference>
<dbReference type="PANTHER" id="PTHR21237:SF23">
    <property type="entry name" value="GRPE PROTEIN HOMOLOG, MITOCHONDRIAL"/>
    <property type="match status" value="1"/>
</dbReference>
<evidence type="ECO:0000256" key="5">
    <source>
        <dbReference type="ARBA" id="ARBA00023016"/>
    </source>
</evidence>
<comment type="subunit">
    <text evidence="3 10">Homodimer.</text>
</comment>
<dbReference type="AlphaFoldDB" id="A0A1M4TIG5"/>
<accession>A0A1M4TIG5</accession>
<dbReference type="Gene3D" id="3.90.20.20">
    <property type="match status" value="1"/>
</dbReference>
<evidence type="ECO:0000256" key="7">
    <source>
        <dbReference type="ARBA" id="ARBA00053401"/>
    </source>
</evidence>
<reference evidence="13 14" key="1">
    <citation type="submission" date="2016-11" db="EMBL/GenBank/DDBJ databases">
        <authorList>
            <person name="Jaros S."/>
            <person name="Januszkiewicz K."/>
            <person name="Wedrychowicz H."/>
        </authorList>
    </citation>
    <scope>NUCLEOTIDE SEQUENCE [LARGE SCALE GENOMIC DNA]</scope>
    <source>
        <strain evidence="13 14">DSM 15692</strain>
    </source>
</reference>
<dbReference type="Gene3D" id="2.30.22.10">
    <property type="entry name" value="Head domain of nucleotide exchange factor GrpE"/>
    <property type="match status" value="1"/>
</dbReference>
<feature type="compositionally biased region" description="Basic and acidic residues" evidence="12">
    <location>
        <begin position="26"/>
        <end position="41"/>
    </location>
</feature>
<dbReference type="NCBIfam" id="NF010738">
    <property type="entry name" value="PRK14140.1"/>
    <property type="match status" value="1"/>
</dbReference>
<evidence type="ECO:0000256" key="2">
    <source>
        <dbReference type="ARBA" id="ARBA00009054"/>
    </source>
</evidence>
<keyword evidence="4 10" id="KW-0963">Cytoplasm</keyword>
<keyword evidence="6 10" id="KW-0143">Chaperone</keyword>
<comment type="function">
    <text evidence="7 10">Participates actively in the response to hyperosmotic and heat shock by preventing the aggregation of stress-denatured proteins, in association with DnaK and GrpE. It is the nucleotide exchange factor for DnaK and may function as a thermosensor. Unfolded proteins bind initially to DnaJ; upon interaction with the DnaJ-bound protein, DnaK hydrolyzes its bound ATP, resulting in the formation of a stable complex. GrpE releases ADP from DnaK; ATP binding to DnaK triggers the release of the substrate protein, thus completing the reaction cycle. Several rounds of ATP-dependent interactions between DnaJ, DnaK and GrpE are required for fully efficient folding.</text>
</comment>
<dbReference type="GO" id="GO:0000774">
    <property type="term" value="F:adenyl-nucleotide exchange factor activity"/>
    <property type="evidence" value="ECO:0007669"/>
    <property type="project" value="InterPro"/>
</dbReference>
<dbReference type="PRINTS" id="PR00773">
    <property type="entry name" value="GRPEPROTEIN"/>
</dbReference>
<evidence type="ECO:0000256" key="1">
    <source>
        <dbReference type="ARBA" id="ARBA00004496"/>
    </source>
</evidence>
<dbReference type="STRING" id="1121025.SAMN02745249_00442"/>
<dbReference type="GO" id="GO:0006457">
    <property type="term" value="P:protein folding"/>
    <property type="evidence" value="ECO:0007669"/>
    <property type="project" value="InterPro"/>
</dbReference>
<evidence type="ECO:0000256" key="4">
    <source>
        <dbReference type="ARBA" id="ARBA00022490"/>
    </source>
</evidence>
<dbReference type="EMBL" id="FQUF01000005">
    <property type="protein sequence ID" value="SHE44124.1"/>
    <property type="molecule type" value="Genomic_DNA"/>
</dbReference>
<evidence type="ECO:0000256" key="9">
    <source>
        <dbReference type="ARBA" id="ARBA00076414"/>
    </source>
</evidence>
<dbReference type="PANTHER" id="PTHR21237">
    <property type="entry name" value="GRPE PROTEIN"/>
    <property type="match status" value="1"/>
</dbReference>
<sequence>MTEKENKFDSEEKNEELEENQATSETEEKSDSEVAELKQKFEELEDQNLRLQAEIQNMSRRNKKEREAAVRYRSQDLGKEMLPVLDNLERALDTEVTDEAGESLKQGLEMVLESFYRALNSAGIEEIEAEGEPFDPNFHEAYAQVPAEDGQESGHVAQVYEKGYKLHDRVLRAAKVTVTE</sequence>
<dbReference type="Proteomes" id="UP000184128">
    <property type="component" value="Unassembled WGS sequence"/>
</dbReference>
<dbReference type="CDD" id="cd00446">
    <property type="entry name" value="GrpE"/>
    <property type="match status" value="1"/>
</dbReference>
<dbReference type="InterPro" id="IPR009012">
    <property type="entry name" value="GrpE_head"/>
</dbReference>
<dbReference type="InterPro" id="IPR013805">
    <property type="entry name" value="GrpE_CC"/>
</dbReference>
<dbReference type="GO" id="GO:0042803">
    <property type="term" value="F:protein homodimerization activity"/>
    <property type="evidence" value="ECO:0007669"/>
    <property type="project" value="InterPro"/>
</dbReference>
<keyword evidence="5 10" id="KW-0346">Stress response</keyword>
<evidence type="ECO:0000256" key="12">
    <source>
        <dbReference type="SAM" id="MobiDB-lite"/>
    </source>
</evidence>
<dbReference type="HAMAP" id="MF_01151">
    <property type="entry name" value="GrpE"/>
    <property type="match status" value="1"/>
</dbReference>
<feature type="compositionally biased region" description="Basic and acidic residues" evidence="12">
    <location>
        <begin position="1"/>
        <end position="11"/>
    </location>
</feature>
<proteinExistence type="inferred from homology"/>
<evidence type="ECO:0000313" key="13">
    <source>
        <dbReference type="EMBL" id="SHE44124.1"/>
    </source>
</evidence>
<dbReference type="SUPFAM" id="SSF51064">
    <property type="entry name" value="Head domain of nucleotide exchange factor GrpE"/>
    <property type="match status" value="1"/>
</dbReference>
<comment type="subcellular location">
    <subcellularLocation>
        <location evidence="1 10">Cytoplasm</location>
    </subcellularLocation>
</comment>
<evidence type="ECO:0000256" key="11">
    <source>
        <dbReference type="RuleBase" id="RU004478"/>
    </source>
</evidence>
<dbReference type="GO" id="GO:0051082">
    <property type="term" value="F:unfolded protein binding"/>
    <property type="evidence" value="ECO:0007669"/>
    <property type="project" value="TreeGrafter"/>
</dbReference>
<evidence type="ECO:0000256" key="10">
    <source>
        <dbReference type="HAMAP-Rule" id="MF_01151"/>
    </source>
</evidence>
<dbReference type="InterPro" id="IPR000740">
    <property type="entry name" value="GrpE"/>
</dbReference>
<evidence type="ECO:0000256" key="8">
    <source>
        <dbReference type="ARBA" id="ARBA00072274"/>
    </source>
</evidence>
<organism evidence="13 14">
    <name type="scientific">Atopostipes suicloacalis DSM 15692</name>
    <dbReference type="NCBI Taxonomy" id="1121025"/>
    <lineage>
        <taxon>Bacteria</taxon>
        <taxon>Bacillati</taxon>
        <taxon>Bacillota</taxon>
        <taxon>Bacilli</taxon>
        <taxon>Lactobacillales</taxon>
        <taxon>Carnobacteriaceae</taxon>
        <taxon>Atopostipes</taxon>
    </lineage>
</organism>
<dbReference type="GO" id="GO:0005737">
    <property type="term" value="C:cytoplasm"/>
    <property type="evidence" value="ECO:0007669"/>
    <property type="project" value="UniProtKB-SubCell"/>
</dbReference>
<dbReference type="SUPFAM" id="SSF58014">
    <property type="entry name" value="Coiled-coil domain of nucleotide exchange factor GrpE"/>
    <property type="match status" value="1"/>
</dbReference>
<evidence type="ECO:0000256" key="3">
    <source>
        <dbReference type="ARBA" id="ARBA00011738"/>
    </source>
</evidence>
<feature type="region of interest" description="Disordered" evidence="12">
    <location>
        <begin position="1"/>
        <end position="41"/>
    </location>
</feature>
<name>A0A1M4TIG5_9LACT</name>
<dbReference type="Pfam" id="PF01025">
    <property type="entry name" value="GrpE"/>
    <property type="match status" value="1"/>
</dbReference>
<gene>
    <name evidence="10" type="primary">grpE</name>
    <name evidence="13" type="ORF">SAMN02745249_00442</name>
</gene>